<protein>
    <submittedName>
        <fullName evidence="1">Uncharacterized protein</fullName>
    </submittedName>
</protein>
<evidence type="ECO:0000313" key="1">
    <source>
        <dbReference type="EMBL" id="XCI78220.1"/>
    </source>
</evidence>
<accession>A0AAU8HZW1</accession>
<reference evidence="1" key="1">
    <citation type="submission" date="2024-06" db="EMBL/GenBank/DDBJ databases">
        <title>High activity and specificity of bacteriophage cocktails against carbapenem-resistant Klebsiella pneumoniae belonging to high-risk clones CG258 and ST307.</title>
        <authorList>
            <person name="Jimenez Quiceno J."/>
            <person name="Salazar Ospina L."/>
            <person name="Tellez Carrasquilla S."/>
        </authorList>
    </citation>
    <scope>NUCLEOTIDE SEQUENCE</scope>
</reference>
<name>A0AAU8HZW1_9CAUD</name>
<proteinExistence type="predicted"/>
<dbReference type="EMBL" id="PP895363">
    <property type="protein sequence ID" value="XCI78220.1"/>
    <property type="molecule type" value="Genomic_DNA"/>
</dbReference>
<organism evidence="1">
    <name type="scientific">Klebsiella phage FKP3</name>
    <dbReference type="NCBI Taxonomy" id="3231233"/>
    <lineage>
        <taxon>Viruses</taxon>
        <taxon>Duplodnaviria</taxon>
        <taxon>Heunggongvirae</taxon>
        <taxon>Uroviricota</taxon>
        <taxon>Caudoviricetes</taxon>
        <taxon>Stephanstirmvirinae</taxon>
        <taxon>Justusliebigvirus</taxon>
    </lineage>
</organism>
<sequence length="45" mass="5294">MFITAKPLIYKDLLSVYRDGHGIRSIFDQKCRKLLNDNNNENDSH</sequence>